<evidence type="ECO:0000313" key="1">
    <source>
        <dbReference type="EMBL" id="KAF9147465.1"/>
    </source>
</evidence>
<reference evidence="1" key="1">
    <citation type="journal article" date="2020" name="Fungal Divers.">
        <title>Resolving the Mortierellaceae phylogeny through synthesis of multi-gene phylogenetics and phylogenomics.</title>
        <authorList>
            <person name="Vandepol N."/>
            <person name="Liber J."/>
            <person name="Desiro A."/>
            <person name="Na H."/>
            <person name="Kennedy M."/>
            <person name="Barry K."/>
            <person name="Grigoriev I.V."/>
            <person name="Miller A.N."/>
            <person name="O'Donnell K."/>
            <person name="Stajich J.E."/>
            <person name="Bonito G."/>
        </authorList>
    </citation>
    <scope>NUCLEOTIDE SEQUENCE</scope>
    <source>
        <strain evidence="1">NRRL 6426</strain>
    </source>
</reference>
<dbReference type="PANTHER" id="PTHR43628:SF1">
    <property type="entry name" value="CHITIN SYNTHASE REGULATORY FACTOR 2-RELATED"/>
    <property type="match status" value="1"/>
</dbReference>
<sequence length="329" mass="35855">MLQADSAASQEPQLVLAVRSVNKDQALSSIASAKPDDIFLESRGIAALSNTVLDVIVSGLLVNARVTSSLRGSMQEEEKKSGKDVVASQSVSITSMSTVKRNPVYNFENTAMDKYTHIDQPMSPQNATAISNSDVRRNPVYGLENTAMDNYSHIDHPALRGSQALLDEQTSTNTGLALPPTPYTVNAPQSTTTTASKEMTLVQTIISASHGDKVAQVALGNMYKEGQGVYRDYQSAMDWYLRAADQSFARAQPNIGVLYHNGQGVPQDFAKAMEWFLKAADQGFADAQFNVGLLYDKGLGVPQDPSKAMEWYQKAVEQRDSDAEEVYRS</sequence>
<dbReference type="InterPro" id="IPR011990">
    <property type="entry name" value="TPR-like_helical_dom_sf"/>
</dbReference>
<dbReference type="Gene3D" id="1.25.40.10">
    <property type="entry name" value="Tetratricopeptide repeat domain"/>
    <property type="match status" value="1"/>
</dbReference>
<comment type="caution">
    <text evidence="1">The sequence shown here is derived from an EMBL/GenBank/DDBJ whole genome shotgun (WGS) entry which is preliminary data.</text>
</comment>
<proteinExistence type="predicted"/>
<dbReference type="Pfam" id="PF08238">
    <property type="entry name" value="Sel1"/>
    <property type="match status" value="3"/>
</dbReference>
<keyword evidence="2" id="KW-1185">Reference proteome</keyword>
<dbReference type="SMART" id="SM00671">
    <property type="entry name" value="SEL1"/>
    <property type="match status" value="3"/>
</dbReference>
<protein>
    <recommendedName>
        <fullName evidence="3">HCP-like protein</fullName>
    </recommendedName>
</protein>
<accession>A0A9P5RVW0</accession>
<organism evidence="1 2">
    <name type="scientific">Linnemannia schmuckeri</name>
    <dbReference type="NCBI Taxonomy" id="64567"/>
    <lineage>
        <taxon>Eukaryota</taxon>
        <taxon>Fungi</taxon>
        <taxon>Fungi incertae sedis</taxon>
        <taxon>Mucoromycota</taxon>
        <taxon>Mortierellomycotina</taxon>
        <taxon>Mortierellomycetes</taxon>
        <taxon>Mortierellales</taxon>
        <taxon>Mortierellaceae</taxon>
        <taxon>Linnemannia</taxon>
    </lineage>
</organism>
<dbReference type="AlphaFoldDB" id="A0A9P5RVW0"/>
<evidence type="ECO:0008006" key="3">
    <source>
        <dbReference type="Google" id="ProtNLM"/>
    </source>
</evidence>
<dbReference type="InterPro" id="IPR006597">
    <property type="entry name" value="Sel1-like"/>
</dbReference>
<name>A0A9P5RVW0_9FUNG</name>
<dbReference type="SUPFAM" id="SSF81901">
    <property type="entry name" value="HCP-like"/>
    <property type="match status" value="1"/>
</dbReference>
<dbReference type="PANTHER" id="PTHR43628">
    <property type="entry name" value="ACTIVATOR OF C KINASE PROTEIN 1-RELATED"/>
    <property type="match status" value="1"/>
</dbReference>
<evidence type="ECO:0000313" key="2">
    <source>
        <dbReference type="Proteomes" id="UP000748756"/>
    </source>
</evidence>
<dbReference type="InterPro" id="IPR052945">
    <property type="entry name" value="Mitotic_Regulator"/>
</dbReference>
<dbReference type="OrthoDB" id="2384430at2759"/>
<gene>
    <name evidence="1" type="ORF">BG015_010901</name>
</gene>
<dbReference type="Proteomes" id="UP000748756">
    <property type="component" value="Unassembled WGS sequence"/>
</dbReference>
<dbReference type="EMBL" id="JAAAUQ010000806">
    <property type="protein sequence ID" value="KAF9147465.1"/>
    <property type="molecule type" value="Genomic_DNA"/>
</dbReference>